<feature type="region of interest" description="Disordered" evidence="1">
    <location>
        <begin position="1"/>
        <end position="24"/>
    </location>
</feature>
<reference evidence="2 3" key="1">
    <citation type="journal article" date="2020" name="Science">
        <title>Unexpected conservation and global transmission of agrobacterial virulence plasmids.</title>
        <authorList>
            <person name="Weisberg A.J."/>
            <person name="Davis E.W. 2nd"/>
            <person name="Tabima J."/>
            <person name="Belcher M.S."/>
            <person name="Miller M."/>
            <person name="Kuo C.H."/>
            <person name="Loper J.E."/>
            <person name="Grunwald N.J."/>
            <person name="Putnam M.L."/>
            <person name="Chang J.H."/>
        </authorList>
    </citation>
    <scope>NUCLEOTIDE SEQUENCE [LARGE SCALE GENOMIC DNA]</scope>
    <source>
        <strain evidence="2 3">A19/93</strain>
    </source>
</reference>
<comment type="caution">
    <text evidence="2">The sequence shown here is derived from an EMBL/GenBank/DDBJ whole genome shotgun (WGS) entry which is preliminary data.</text>
</comment>
<sequence>MPRFNGTPVEAPKPRFAGKPVAQTGQHLSFEEGEKLLAAQAQQQRMDGASGTVGAAVTGFADGVPIVGPGLLSLGQRGAALASTAINGGTFDENLDAARSITQDAQQAHPYVTTGANVAGAVAGTLPAVAAAPAAFGAGSRPLLQRSIMSAITGGAIGGADAGVRSGGDVEAMQEGARWGAGMGFAGPAVGSLVGKGARGLANFVRSGQIAKTAGTSRNALAALDDTLAADGLDATAAQARLNDLGPDGMFADLGPSTQSKAAGLAAIPGRAQEMVRGAVDARASGANSRIAATVDSTMGRNIIPSEVDAGLMQNQQLLGNQYGEAFKKPIRYDFTPITDDLDKSIQTLRGDAQRRLKQVRGMLDVHNTNQVSVDPRVAFQTRQAIDGMLATEADPKVIAALSDARQMIDDGLRDSVPRIKEIDANYAELARQRDALTRGQSVLDHGRTAPRPPELAAEIQDGALPQNLQVGPSAVPLRLSQGARAEVDRILGSNANDVAALNRLIKGEGDWNRSRLASLFGEDKADQLFKTLDNELTFARTRNTITGNSETARRQQAIASIDGRDSPDLMRNSYAAGGIAAIPRAAGVKVVDKILNTMLKGRTESANANLADLLSGNRNDVVQALAMRQGLPTSSPMIERLTRAILLGGGTSGAR</sequence>
<protein>
    <submittedName>
        <fullName evidence="2">Uncharacterized protein</fullName>
    </submittedName>
</protein>
<evidence type="ECO:0000313" key="3">
    <source>
        <dbReference type="Proteomes" id="UP000822331"/>
    </source>
</evidence>
<gene>
    <name evidence="2" type="ORF">G6L72_02420</name>
</gene>
<dbReference type="EMBL" id="JAAMCP010000001">
    <property type="protein sequence ID" value="NTF35569.1"/>
    <property type="molecule type" value="Genomic_DNA"/>
</dbReference>
<dbReference type="Proteomes" id="UP000822331">
    <property type="component" value="Unassembled WGS sequence"/>
</dbReference>
<proteinExistence type="predicted"/>
<evidence type="ECO:0000313" key="2">
    <source>
        <dbReference type="EMBL" id="NTF35569.1"/>
    </source>
</evidence>
<keyword evidence="3" id="KW-1185">Reference proteome</keyword>
<evidence type="ECO:0000256" key="1">
    <source>
        <dbReference type="SAM" id="MobiDB-lite"/>
    </source>
</evidence>
<organism evidence="2 3">
    <name type="scientific">Agrobacterium rubi</name>
    <dbReference type="NCBI Taxonomy" id="28099"/>
    <lineage>
        <taxon>Bacteria</taxon>
        <taxon>Pseudomonadati</taxon>
        <taxon>Pseudomonadota</taxon>
        <taxon>Alphaproteobacteria</taxon>
        <taxon>Hyphomicrobiales</taxon>
        <taxon>Rhizobiaceae</taxon>
        <taxon>Rhizobium/Agrobacterium group</taxon>
        <taxon>Agrobacterium</taxon>
    </lineage>
</organism>
<dbReference type="RefSeq" id="WP_174003100.1">
    <property type="nucleotide sequence ID" value="NZ_JAAMCP010000001.1"/>
</dbReference>
<accession>A0ABX2IXU9</accession>
<name>A0ABX2IXU9_9HYPH</name>